<name>A0A2X2EH71_PSELU</name>
<dbReference type="InterPro" id="IPR016181">
    <property type="entry name" value="Acyl_CoA_acyltransferase"/>
</dbReference>
<dbReference type="RefSeq" id="WP_010798138.1">
    <property type="nucleotide sequence ID" value="NZ_CP069262.1"/>
</dbReference>
<dbReference type="InterPro" id="IPR000182">
    <property type="entry name" value="GNAT_dom"/>
</dbReference>
<sequence>MTQPTLLSDRLLLSPLLPSDAPRIQLLANSPLIADVTAHIPHPYPDGLAESWIATHTARWEAGELAAFGIRLKQTEQLIGVISLNHIRDRRAIVAYWIGVDYWNQGYGSEACKAITDFGFQTLDLTEVRGNHLARNPASGRVLVKSGFEYLFSKTASLGLKTEDEMMMFYRLTRSPQSEAASV</sequence>
<evidence type="ECO:0000259" key="1">
    <source>
        <dbReference type="PROSITE" id="PS51186"/>
    </source>
</evidence>
<organism evidence="3 4">
    <name type="scientific">Pseudomonas luteola</name>
    <dbReference type="NCBI Taxonomy" id="47886"/>
    <lineage>
        <taxon>Bacteria</taxon>
        <taxon>Pseudomonadati</taxon>
        <taxon>Pseudomonadota</taxon>
        <taxon>Gammaproteobacteria</taxon>
        <taxon>Pseudomonadales</taxon>
        <taxon>Pseudomonadaceae</taxon>
        <taxon>Pseudomonas</taxon>
    </lineage>
</organism>
<dbReference type="Proteomes" id="UP000250443">
    <property type="component" value="Unassembled WGS sequence"/>
</dbReference>
<dbReference type="InterPro" id="IPR051531">
    <property type="entry name" value="N-acetyltransferase"/>
</dbReference>
<evidence type="ECO:0000313" key="5">
    <source>
        <dbReference type="Proteomes" id="UP000626180"/>
    </source>
</evidence>
<keyword evidence="3" id="KW-0808">Transferase</keyword>
<protein>
    <submittedName>
        <fullName evidence="2">GNAT family N-acetyltransferase</fullName>
    </submittedName>
    <submittedName>
        <fullName evidence="3">N-acetyltransferase GCN5</fullName>
    </submittedName>
</protein>
<dbReference type="Gene3D" id="3.40.630.30">
    <property type="match status" value="1"/>
</dbReference>
<gene>
    <name evidence="2" type="ORF">IRZ65_08365</name>
    <name evidence="3" type="ORF">NCTC11842_01977</name>
</gene>
<dbReference type="Pfam" id="PF13302">
    <property type="entry name" value="Acetyltransf_3"/>
    <property type="match status" value="1"/>
</dbReference>
<proteinExistence type="predicted"/>
<evidence type="ECO:0000313" key="2">
    <source>
        <dbReference type="EMBL" id="MBF8640694.1"/>
    </source>
</evidence>
<dbReference type="EMBL" id="JADMCD010000003">
    <property type="protein sequence ID" value="MBF8640694.1"/>
    <property type="molecule type" value="Genomic_DNA"/>
</dbReference>
<reference evidence="3 4" key="1">
    <citation type="submission" date="2018-06" db="EMBL/GenBank/DDBJ databases">
        <authorList>
            <consortium name="Pathogen Informatics"/>
            <person name="Doyle S."/>
        </authorList>
    </citation>
    <scope>NUCLEOTIDE SEQUENCE [LARGE SCALE GENOMIC DNA]</scope>
    <source>
        <strain evidence="3 4">NCTC11842</strain>
    </source>
</reference>
<dbReference type="EMBL" id="UAUF01000011">
    <property type="protein sequence ID" value="SPZ06050.1"/>
    <property type="molecule type" value="Genomic_DNA"/>
</dbReference>
<evidence type="ECO:0000313" key="4">
    <source>
        <dbReference type="Proteomes" id="UP000250443"/>
    </source>
</evidence>
<dbReference type="AlphaFoldDB" id="A0A2X2EH71"/>
<keyword evidence="5" id="KW-1185">Reference proteome</keyword>
<dbReference type="SUPFAM" id="SSF55729">
    <property type="entry name" value="Acyl-CoA N-acyltransferases (Nat)"/>
    <property type="match status" value="1"/>
</dbReference>
<dbReference type="GO" id="GO:0016747">
    <property type="term" value="F:acyltransferase activity, transferring groups other than amino-acyl groups"/>
    <property type="evidence" value="ECO:0007669"/>
    <property type="project" value="InterPro"/>
</dbReference>
<dbReference type="PROSITE" id="PS51186">
    <property type="entry name" value="GNAT"/>
    <property type="match status" value="1"/>
</dbReference>
<reference evidence="2 5" key="2">
    <citation type="submission" date="2020-10" db="EMBL/GenBank/DDBJ databases">
        <title>Genome sequences of Pseudomonas isolates.</title>
        <authorList>
            <person name="Wessels L."/>
            <person name="Reich F."/>
            <person name="Hammerl J."/>
        </authorList>
    </citation>
    <scope>NUCLEOTIDE SEQUENCE [LARGE SCALE GENOMIC DNA]</scope>
    <source>
        <strain evidence="2 5">20-MO00624-0</strain>
    </source>
</reference>
<feature type="domain" description="N-acetyltransferase" evidence="1">
    <location>
        <begin position="11"/>
        <end position="173"/>
    </location>
</feature>
<evidence type="ECO:0000313" key="3">
    <source>
        <dbReference type="EMBL" id="SPZ06050.1"/>
    </source>
</evidence>
<dbReference type="PANTHER" id="PTHR43792">
    <property type="entry name" value="GNAT FAMILY, PUTATIVE (AFU_ORTHOLOGUE AFUA_3G00765)-RELATED-RELATED"/>
    <property type="match status" value="1"/>
</dbReference>
<accession>A0A2X2EH71</accession>
<dbReference type="Proteomes" id="UP000626180">
    <property type="component" value="Unassembled WGS sequence"/>
</dbReference>